<keyword evidence="7" id="KW-1185">Reference proteome</keyword>
<dbReference type="EC" id="2.7.1.17" evidence="6"/>
<dbReference type="PANTHER" id="PTHR43095:SF6">
    <property type="entry name" value="XYLULOSE KINASE"/>
    <property type="match status" value="1"/>
</dbReference>
<dbReference type="InterPro" id="IPR043129">
    <property type="entry name" value="ATPase_NBD"/>
</dbReference>
<dbReference type="Pfam" id="PF02782">
    <property type="entry name" value="FGGY_C"/>
    <property type="match status" value="1"/>
</dbReference>
<dbReference type="RefSeq" id="WP_175224494.1">
    <property type="nucleotide sequence ID" value="NZ_CADIKH010000001.1"/>
</dbReference>
<comment type="similarity">
    <text evidence="1">Belongs to the FGGY kinase family.</text>
</comment>
<dbReference type="SUPFAM" id="SSF53067">
    <property type="entry name" value="Actin-like ATPase domain"/>
    <property type="match status" value="2"/>
</dbReference>
<feature type="domain" description="Carbohydrate kinase FGGY C-terminal" evidence="5">
    <location>
        <begin position="300"/>
        <end position="424"/>
    </location>
</feature>
<feature type="domain" description="Carbohydrate kinase FGGY N-terminal" evidence="4">
    <location>
        <begin position="3"/>
        <end position="233"/>
    </location>
</feature>
<dbReference type="Proteomes" id="UP000494363">
    <property type="component" value="Unassembled WGS sequence"/>
</dbReference>
<dbReference type="GO" id="GO:0004856">
    <property type="term" value="F:D-xylulokinase activity"/>
    <property type="evidence" value="ECO:0007669"/>
    <property type="project" value="UniProtKB-EC"/>
</dbReference>
<dbReference type="PIRSF" id="PIRSF000538">
    <property type="entry name" value="GlpK"/>
    <property type="match status" value="1"/>
</dbReference>
<dbReference type="AlphaFoldDB" id="A0A6J5D140"/>
<keyword evidence="3 6" id="KW-0418">Kinase</keyword>
<dbReference type="InterPro" id="IPR018485">
    <property type="entry name" value="FGGY_C"/>
</dbReference>
<dbReference type="CDD" id="cd07808">
    <property type="entry name" value="ASKHA_NBD_FGGY_EcXK-like"/>
    <property type="match status" value="1"/>
</dbReference>
<sequence length="470" mass="49454">MSYLGIDLGTGSLKLAIVDGDGHETSIASVAYAFDTPHPGWAEIDPQTWWRALCEASARLPADERDAIEAIGFSGQMHGVVLTNVHGEAVRHAMLWPDTRALALLDAWPYPQPNPVAPGMAGPLLRWVAQHEPEPVERARWALQPKDWLRVALGGEVATDPSDACATALAEPTGVWDVALLDRLGLPRTWFAALAPSFAMSGVLSAEAAHALGLRAGIPLATGAADTPCAALGSGLVKDGDALLTTGTGGQIVVLSSDEPPPARGLHRYRAATGDWYRMAAMQNVGVALEAVRGWLSYEWSDAYRDAFAAGCDAGALTFLPYLTGERTPWLNPAARGGWLGLALGAPRGALMRAAFEGVAFALRAGLDAIRESGAAVDALRLAGGGSVDTRWRQLLADALDVELHAVDCPNAAARGAALLGGLACGHWRVDELATLAPAATRVAGPSGDRAIASRYARFIDLYGRVEGWF</sequence>
<dbReference type="Pfam" id="PF00370">
    <property type="entry name" value="FGGY_N"/>
    <property type="match status" value="1"/>
</dbReference>
<evidence type="ECO:0000259" key="5">
    <source>
        <dbReference type="Pfam" id="PF02782"/>
    </source>
</evidence>
<evidence type="ECO:0000256" key="2">
    <source>
        <dbReference type="ARBA" id="ARBA00022679"/>
    </source>
</evidence>
<reference evidence="6 7" key="1">
    <citation type="submission" date="2020-04" db="EMBL/GenBank/DDBJ databases">
        <authorList>
            <person name="De Canck E."/>
        </authorList>
    </citation>
    <scope>NUCLEOTIDE SEQUENCE [LARGE SCALE GENOMIC DNA]</scope>
    <source>
        <strain evidence="6 7">LMG 29542</strain>
    </source>
</reference>
<gene>
    <name evidence="6" type="primary">xylB_2</name>
    <name evidence="6" type="ORF">LMG29542_00347</name>
</gene>
<dbReference type="InterPro" id="IPR050406">
    <property type="entry name" value="FGGY_Carb_Kinase"/>
</dbReference>
<dbReference type="EMBL" id="CADIKH010000001">
    <property type="protein sequence ID" value="CAB3746964.1"/>
    <property type="molecule type" value="Genomic_DNA"/>
</dbReference>
<name>A0A6J5D140_9BURK</name>
<dbReference type="InterPro" id="IPR000577">
    <property type="entry name" value="Carb_kinase_FGGY"/>
</dbReference>
<evidence type="ECO:0000259" key="4">
    <source>
        <dbReference type="Pfam" id="PF00370"/>
    </source>
</evidence>
<dbReference type="Gene3D" id="3.30.420.40">
    <property type="match status" value="2"/>
</dbReference>
<protein>
    <submittedName>
        <fullName evidence="6">Xylulose kinase</fullName>
        <ecNumber evidence="6">2.7.1.17</ecNumber>
    </submittedName>
</protein>
<keyword evidence="2 6" id="KW-0808">Transferase</keyword>
<evidence type="ECO:0000256" key="3">
    <source>
        <dbReference type="ARBA" id="ARBA00022777"/>
    </source>
</evidence>
<evidence type="ECO:0000313" key="7">
    <source>
        <dbReference type="Proteomes" id="UP000494363"/>
    </source>
</evidence>
<evidence type="ECO:0000256" key="1">
    <source>
        <dbReference type="ARBA" id="ARBA00009156"/>
    </source>
</evidence>
<evidence type="ECO:0000313" key="6">
    <source>
        <dbReference type="EMBL" id="CAB3746964.1"/>
    </source>
</evidence>
<proteinExistence type="inferred from homology"/>
<organism evidence="6 7">
    <name type="scientific">Paraburkholderia humisilvae</name>
    <dbReference type="NCBI Taxonomy" id="627669"/>
    <lineage>
        <taxon>Bacteria</taxon>
        <taxon>Pseudomonadati</taxon>
        <taxon>Pseudomonadota</taxon>
        <taxon>Betaproteobacteria</taxon>
        <taxon>Burkholderiales</taxon>
        <taxon>Burkholderiaceae</taxon>
        <taxon>Paraburkholderia</taxon>
    </lineage>
</organism>
<dbReference type="InterPro" id="IPR018484">
    <property type="entry name" value="FGGY_N"/>
</dbReference>
<accession>A0A6J5D140</accession>
<dbReference type="PANTHER" id="PTHR43095">
    <property type="entry name" value="SUGAR KINASE"/>
    <property type="match status" value="1"/>
</dbReference>